<gene>
    <name evidence="1" type="ORF">SDC9_87543</name>
</gene>
<dbReference type="EMBL" id="VSSQ01009168">
    <property type="protein sequence ID" value="MPM40894.1"/>
    <property type="molecule type" value="Genomic_DNA"/>
</dbReference>
<organism evidence="1">
    <name type="scientific">bioreactor metagenome</name>
    <dbReference type="NCBI Taxonomy" id="1076179"/>
    <lineage>
        <taxon>unclassified sequences</taxon>
        <taxon>metagenomes</taxon>
        <taxon>ecological metagenomes</taxon>
    </lineage>
</organism>
<protein>
    <submittedName>
        <fullName evidence="1">Uncharacterized protein</fullName>
    </submittedName>
</protein>
<dbReference type="AlphaFoldDB" id="A0A644ZTJ3"/>
<reference evidence="1" key="1">
    <citation type="submission" date="2019-08" db="EMBL/GenBank/DDBJ databases">
        <authorList>
            <person name="Kucharzyk K."/>
            <person name="Murdoch R.W."/>
            <person name="Higgins S."/>
            <person name="Loffler F."/>
        </authorList>
    </citation>
    <scope>NUCLEOTIDE SEQUENCE</scope>
</reference>
<sequence>MRIGQDISGARDDKARPAAVERIHRLAVCALRLGIVEHAYHAG</sequence>
<proteinExistence type="predicted"/>
<evidence type="ECO:0000313" key="1">
    <source>
        <dbReference type="EMBL" id="MPM40894.1"/>
    </source>
</evidence>
<name>A0A644ZTJ3_9ZZZZ</name>
<accession>A0A644ZTJ3</accession>
<comment type="caution">
    <text evidence="1">The sequence shown here is derived from an EMBL/GenBank/DDBJ whole genome shotgun (WGS) entry which is preliminary data.</text>
</comment>